<proteinExistence type="predicted"/>
<dbReference type="EMBL" id="DVFO01000035">
    <property type="protein sequence ID" value="HIQ60694.1"/>
    <property type="molecule type" value="Genomic_DNA"/>
</dbReference>
<name>A0A9D1CHJ9_9FIRM</name>
<organism evidence="2 3">
    <name type="scientific">Candidatus Enterenecus faecium</name>
    <dbReference type="NCBI Taxonomy" id="2840780"/>
    <lineage>
        <taxon>Bacteria</taxon>
        <taxon>Bacillati</taxon>
        <taxon>Bacillota</taxon>
        <taxon>Clostridia</taxon>
        <taxon>Eubacteriales</taxon>
        <taxon>Candidatus Enterenecus</taxon>
    </lineage>
</organism>
<dbReference type="Proteomes" id="UP000886879">
    <property type="component" value="Unassembled WGS sequence"/>
</dbReference>
<evidence type="ECO:0000313" key="3">
    <source>
        <dbReference type="Proteomes" id="UP000886879"/>
    </source>
</evidence>
<comment type="caution">
    <text evidence="2">The sequence shown here is derived from an EMBL/GenBank/DDBJ whole genome shotgun (WGS) entry which is preliminary data.</text>
</comment>
<reference evidence="2" key="1">
    <citation type="submission" date="2020-10" db="EMBL/GenBank/DDBJ databases">
        <authorList>
            <person name="Gilroy R."/>
        </authorList>
    </citation>
    <scope>NUCLEOTIDE SEQUENCE</scope>
    <source>
        <strain evidence="2">ChiGjej2B2-12916</strain>
    </source>
</reference>
<sequence>MRKTFMHFLGFLLTIGILMSVTSPSFATVAEHSDYYDVPAIEKVEQTSQPNSIDPIIKEQQEIEIAQKSYQSLSDEQKVYFEQIIASYPELVEYHQRYVNPYYNPSKIASTISSNDPVKILMTEIAALALPAAVVYSINATAVGMAASVADGPLPVGEILFAAAAASFAITCALNWDIVSDNWDKLVLAFQHAFTASVNNIIPAFNELWVDSVKEYYNDSNPVALNRRDKSITFDGSKYNCRSLAETSVSSLQTNSYYPAIIGPDNKVYICIASVPEDVAKLLVIFGNEYGVVFAKTQSNALNLCKSLSPVVFGPEYHGKYSNQIGYWRHYHVVVNQHAHIWYNNKLAI</sequence>
<keyword evidence="1" id="KW-0732">Signal</keyword>
<dbReference type="AlphaFoldDB" id="A0A9D1CHJ9"/>
<feature type="chain" id="PRO_5038800112" evidence="1">
    <location>
        <begin position="28"/>
        <end position="349"/>
    </location>
</feature>
<gene>
    <name evidence="2" type="ORF">IAD31_03740</name>
</gene>
<reference evidence="2" key="2">
    <citation type="journal article" date="2021" name="PeerJ">
        <title>Extensive microbial diversity within the chicken gut microbiome revealed by metagenomics and culture.</title>
        <authorList>
            <person name="Gilroy R."/>
            <person name="Ravi A."/>
            <person name="Getino M."/>
            <person name="Pursley I."/>
            <person name="Horton D.L."/>
            <person name="Alikhan N.F."/>
            <person name="Baker D."/>
            <person name="Gharbi K."/>
            <person name="Hall N."/>
            <person name="Watson M."/>
            <person name="Adriaenssens E.M."/>
            <person name="Foster-Nyarko E."/>
            <person name="Jarju S."/>
            <person name="Secka A."/>
            <person name="Antonio M."/>
            <person name="Oren A."/>
            <person name="Chaudhuri R.R."/>
            <person name="La Ragione R."/>
            <person name="Hildebrand F."/>
            <person name="Pallen M.J."/>
        </authorList>
    </citation>
    <scope>NUCLEOTIDE SEQUENCE</scope>
    <source>
        <strain evidence="2">ChiGjej2B2-12916</strain>
    </source>
</reference>
<evidence type="ECO:0000256" key="1">
    <source>
        <dbReference type="SAM" id="SignalP"/>
    </source>
</evidence>
<evidence type="ECO:0000313" key="2">
    <source>
        <dbReference type="EMBL" id="HIQ60694.1"/>
    </source>
</evidence>
<accession>A0A9D1CHJ9</accession>
<feature type="signal peptide" evidence="1">
    <location>
        <begin position="1"/>
        <end position="27"/>
    </location>
</feature>
<protein>
    <submittedName>
        <fullName evidence="2">Uncharacterized protein</fullName>
    </submittedName>
</protein>